<dbReference type="OrthoDB" id="538223at2759"/>
<accession>A0A6P8C8V4</accession>
<reference evidence="4" key="1">
    <citation type="journal article" date="2020" name="Plant Biotechnol. J.">
        <title>The pomegranate (Punica granatum L.) draft genome dissects genetic divergence between soft- and hard-seeded cultivars.</title>
        <authorList>
            <person name="Luo X."/>
            <person name="Li H."/>
            <person name="Wu Z."/>
            <person name="Yao W."/>
            <person name="Zhao P."/>
            <person name="Cao D."/>
            <person name="Yu H."/>
            <person name="Li K."/>
            <person name="Poudel K."/>
            <person name="Zhao D."/>
            <person name="Zhang F."/>
            <person name="Xia X."/>
            <person name="Chen L."/>
            <person name="Wang Q."/>
            <person name="Jing D."/>
            <person name="Cao S."/>
        </authorList>
    </citation>
    <scope>NUCLEOTIDE SEQUENCE [LARGE SCALE GENOMIC DNA]</scope>
    <source>
        <strain evidence="4">cv. Tunisia</strain>
    </source>
</reference>
<dbReference type="InterPro" id="IPR036047">
    <property type="entry name" value="F-box-like_dom_sf"/>
</dbReference>
<proteinExistence type="predicted"/>
<dbReference type="InterPro" id="IPR042627">
    <property type="entry name" value="FBXW2"/>
</dbReference>
<evidence type="ECO:0000259" key="3">
    <source>
        <dbReference type="Pfam" id="PF12937"/>
    </source>
</evidence>
<keyword evidence="1" id="KW-0853">WD repeat</keyword>
<dbReference type="InterPro" id="IPR001810">
    <property type="entry name" value="F-box_dom"/>
</dbReference>
<dbReference type="InterPro" id="IPR036322">
    <property type="entry name" value="WD40_repeat_dom_sf"/>
</dbReference>
<gene>
    <name evidence="5" type="primary">LOC116192918</name>
</gene>
<dbReference type="SMART" id="SM00320">
    <property type="entry name" value="WD40"/>
    <property type="match status" value="4"/>
</dbReference>
<evidence type="ECO:0000256" key="1">
    <source>
        <dbReference type="ARBA" id="ARBA00022574"/>
    </source>
</evidence>
<dbReference type="Gene3D" id="2.130.10.10">
    <property type="entry name" value="YVTN repeat-like/Quinoprotein amine dehydrogenase"/>
    <property type="match status" value="1"/>
</dbReference>
<dbReference type="PANTHER" id="PTHR44436">
    <property type="entry name" value="F-BOX/WD REPEAT-CONTAINING PROTEIN 2"/>
    <property type="match status" value="1"/>
</dbReference>
<evidence type="ECO:0000256" key="2">
    <source>
        <dbReference type="ARBA" id="ARBA00022737"/>
    </source>
</evidence>
<dbReference type="Proteomes" id="UP000515151">
    <property type="component" value="Chromosome 1"/>
</dbReference>
<protein>
    <submittedName>
        <fullName evidence="5">F-box/WD-40 repeat-containing protein At3g52030 isoform X1</fullName>
    </submittedName>
</protein>
<keyword evidence="4" id="KW-1185">Reference proteome</keyword>
<dbReference type="RefSeq" id="XP_031377483.1">
    <property type="nucleotide sequence ID" value="XM_031521623.1"/>
</dbReference>
<dbReference type="InterPro" id="IPR015943">
    <property type="entry name" value="WD40/YVTN_repeat-like_dom_sf"/>
</dbReference>
<reference evidence="5" key="2">
    <citation type="submission" date="2025-08" db="UniProtKB">
        <authorList>
            <consortium name="RefSeq"/>
        </authorList>
    </citation>
    <scope>IDENTIFICATION</scope>
    <source>
        <tissue evidence="5">Leaf</tissue>
    </source>
</reference>
<dbReference type="AlphaFoldDB" id="A0A6P8C8V4"/>
<dbReference type="InterPro" id="IPR001680">
    <property type="entry name" value="WD40_rpt"/>
</dbReference>
<feature type="domain" description="F-box" evidence="3">
    <location>
        <begin position="30"/>
        <end position="69"/>
    </location>
</feature>
<keyword evidence="2" id="KW-0677">Repeat</keyword>
<dbReference type="Pfam" id="PF12937">
    <property type="entry name" value="F-box-like"/>
    <property type="match status" value="1"/>
</dbReference>
<organism evidence="4 5">
    <name type="scientific">Punica granatum</name>
    <name type="common">Pomegranate</name>
    <dbReference type="NCBI Taxonomy" id="22663"/>
    <lineage>
        <taxon>Eukaryota</taxon>
        <taxon>Viridiplantae</taxon>
        <taxon>Streptophyta</taxon>
        <taxon>Embryophyta</taxon>
        <taxon>Tracheophyta</taxon>
        <taxon>Spermatophyta</taxon>
        <taxon>Magnoliopsida</taxon>
        <taxon>eudicotyledons</taxon>
        <taxon>Gunneridae</taxon>
        <taxon>Pentapetalae</taxon>
        <taxon>rosids</taxon>
        <taxon>malvids</taxon>
        <taxon>Myrtales</taxon>
        <taxon>Lythraceae</taxon>
        <taxon>Punica</taxon>
    </lineage>
</organism>
<dbReference type="GeneID" id="116192918"/>
<dbReference type="Gene3D" id="1.20.1280.50">
    <property type="match status" value="1"/>
</dbReference>
<name>A0A6P8C8V4_PUNGR</name>
<dbReference type="SUPFAM" id="SSF50978">
    <property type="entry name" value="WD40 repeat-like"/>
    <property type="match status" value="1"/>
</dbReference>
<dbReference type="SUPFAM" id="SSF81383">
    <property type="entry name" value="F-box domain"/>
    <property type="match status" value="1"/>
</dbReference>
<sequence>MIRRSGPGGSSPAKKIAATEKTPINSVGQDALCTIFSLLGIFDLVRCSVVCKFWYKIINQKKLLQQFCCKHFANHGGLHDEPDISKKPWRFRLEELVMEHQKLSLTRGRVTIDQWKGHSIGVNQCRMKMGTILTGVGDKVMRLWSVESYKCLEEYSVPDTVSLVDFDFDESKVSVTICFCIKNYQRQDEEGCPASFSPSQSGALYLCDLLAHSIVGLIGTQLCLWRRNGQRSIFPPRAGTFPKGLCMRYLDPEAVIGCEDGSIRVFDMYSRKCSRIMRMHPGPVTCLSLSDDQFVFSGSSAGTIKVSHLSSDACVTTLRTPDITGIKALCYNPRSGLVFAGSSAGYVSCLDFRNRRKLWELRVSPSVLYSLGHMQNDDSTLVVGGMDGALHVLDQKTGEGLCSYVMDNTAASTSSGTVERRKGRRLSVDDYNSLIDKIPRTARPPVTCLAVGKNKVVTTQGKYIRLWKFTGHEL</sequence>
<evidence type="ECO:0000313" key="4">
    <source>
        <dbReference type="Proteomes" id="UP000515151"/>
    </source>
</evidence>
<dbReference type="PANTHER" id="PTHR44436:SF1">
    <property type="entry name" value="F-BOX_WD REPEAT-CONTAINING PROTEIN 2"/>
    <property type="match status" value="1"/>
</dbReference>
<evidence type="ECO:0000313" key="5">
    <source>
        <dbReference type="RefSeq" id="XP_031377483.1"/>
    </source>
</evidence>
<dbReference type="Pfam" id="PF00400">
    <property type="entry name" value="WD40"/>
    <property type="match status" value="1"/>
</dbReference>